<proteinExistence type="predicted"/>
<dbReference type="AlphaFoldDB" id="A0A2U1T9Z1"/>
<dbReference type="OrthoDB" id="3847604at2"/>
<reference evidence="3" key="1">
    <citation type="submission" date="2018-04" db="EMBL/GenBank/DDBJ databases">
        <authorList>
            <person name="Liu S."/>
            <person name="Wang Z."/>
            <person name="Li J."/>
        </authorList>
    </citation>
    <scope>NUCLEOTIDE SEQUENCE [LARGE SCALE GENOMIC DNA]</scope>
    <source>
        <strain evidence="3">2189</strain>
    </source>
</reference>
<gene>
    <name evidence="2" type="primary">eccB</name>
    <name evidence="2" type="ORF">DF222_00785</name>
</gene>
<keyword evidence="1" id="KW-0812">Transmembrane</keyword>
<dbReference type="Gene3D" id="3.30.2390.20">
    <property type="entry name" value="Type VII secretion system EccB, repeat 1 domain"/>
    <property type="match status" value="1"/>
</dbReference>
<evidence type="ECO:0000256" key="1">
    <source>
        <dbReference type="SAM" id="Phobius"/>
    </source>
</evidence>
<name>A0A2U1T9Z1_9CORY</name>
<feature type="transmembrane region" description="Helical" evidence="1">
    <location>
        <begin position="46"/>
        <end position="66"/>
    </location>
</feature>
<organism evidence="2 3">
    <name type="scientific">Corynebacterium yudongzhengii</name>
    <dbReference type="NCBI Taxonomy" id="2080740"/>
    <lineage>
        <taxon>Bacteria</taxon>
        <taxon>Bacillati</taxon>
        <taxon>Actinomycetota</taxon>
        <taxon>Actinomycetes</taxon>
        <taxon>Mycobacteriales</taxon>
        <taxon>Corynebacteriaceae</taxon>
        <taxon>Corynebacterium</taxon>
    </lineage>
</organism>
<dbReference type="EMBL" id="QEEZ01000001">
    <property type="protein sequence ID" value="PWC02816.1"/>
    <property type="molecule type" value="Genomic_DNA"/>
</dbReference>
<dbReference type="GO" id="GO:0005576">
    <property type="term" value="C:extracellular region"/>
    <property type="evidence" value="ECO:0007669"/>
    <property type="project" value="TreeGrafter"/>
</dbReference>
<dbReference type="PANTHER" id="PTHR40765">
    <property type="entry name" value="ESX-2 SECRETION SYSTEM ATPASE ECCB2"/>
    <property type="match status" value="1"/>
</dbReference>
<dbReference type="KEGG" id="cyz:C3B44_02055"/>
<dbReference type="InterPro" id="IPR007795">
    <property type="entry name" value="T7SS_EccB"/>
</dbReference>
<dbReference type="Pfam" id="PF05108">
    <property type="entry name" value="T7SS_ESX1_EccB"/>
    <property type="match status" value="1"/>
</dbReference>
<dbReference type="InterPro" id="IPR044857">
    <property type="entry name" value="T7SS_EccB_R1"/>
</dbReference>
<sequence length="409" mass="42588">MSSPFLPTTRAQVSGHRFLRRRVEHGLVFGDIRMIHDPLRTRTRGVIFGCVAVVLGMLGAGLFAWLNPQPDPGEADLLRADSGQLYVRIDERLHPVDNLTSARLIVGGEAQAQAIGQEHLRGVDKGPPLGITRAPDLLASDAPGENDTWAVCVSPSGRQVLLGPGAPAPTPLADNEAVLIDDWLVTSHGRRLLPDAESDAGGAVRRGLGITPETPVAQAPPTLINALAEHRPVAVPEPLPVVVETETGYWAENGETIAPLSQLQAEILAHAGAESRQAEVAELGTRADAAPPPLPEIHPEFLDPAERHLCALAGGGAGVLAQAPSGETQLVGETELDALVGLDGGAVAVDTGHGLHVVTATGVIHDTDAASVQALGLPEAHRVGWELVGLLPEGPALNREEVLSGDSSG</sequence>
<protein>
    <submittedName>
        <fullName evidence="2">Type VII secretion protein EccB</fullName>
    </submittedName>
</protein>
<evidence type="ECO:0000313" key="2">
    <source>
        <dbReference type="EMBL" id="PWC02816.1"/>
    </source>
</evidence>
<dbReference type="NCBIfam" id="TIGR03919">
    <property type="entry name" value="T7SS_EccB"/>
    <property type="match status" value="1"/>
</dbReference>
<accession>A0A2U1T9Z1</accession>
<comment type="caution">
    <text evidence="2">The sequence shown here is derived from an EMBL/GenBank/DDBJ whole genome shotgun (WGS) entry which is preliminary data.</text>
</comment>
<keyword evidence="1" id="KW-1133">Transmembrane helix</keyword>
<dbReference type="PANTHER" id="PTHR40765:SF2">
    <property type="entry name" value="ESX-2 SECRETION SYSTEM ATPASE ECCB2"/>
    <property type="match status" value="1"/>
</dbReference>
<evidence type="ECO:0000313" key="3">
    <source>
        <dbReference type="Proteomes" id="UP000244989"/>
    </source>
</evidence>
<keyword evidence="1" id="KW-0472">Membrane</keyword>
<dbReference type="Proteomes" id="UP000244989">
    <property type="component" value="Unassembled WGS sequence"/>
</dbReference>
<dbReference type="RefSeq" id="WP_108430898.1">
    <property type="nucleotide sequence ID" value="NZ_CP026947.1"/>
</dbReference>
<keyword evidence="3" id="KW-1185">Reference proteome</keyword>